<evidence type="ECO:0008006" key="3">
    <source>
        <dbReference type="Google" id="ProtNLM"/>
    </source>
</evidence>
<dbReference type="InterPro" id="IPR001969">
    <property type="entry name" value="Aspartic_peptidase_AS"/>
</dbReference>
<proteinExistence type="predicted"/>
<name>A0A151J471_9HYME</name>
<dbReference type="Pfam" id="PF13650">
    <property type="entry name" value="Asp_protease_2"/>
    <property type="match status" value="1"/>
</dbReference>
<evidence type="ECO:0000313" key="1">
    <source>
        <dbReference type="EMBL" id="KYN17332.1"/>
    </source>
</evidence>
<dbReference type="EMBL" id="KQ980174">
    <property type="protein sequence ID" value="KYN17332.1"/>
    <property type="molecule type" value="Genomic_DNA"/>
</dbReference>
<organism evidence="1 2">
    <name type="scientific">Trachymyrmex cornetzi</name>
    <dbReference type="NCBI Taxonomy" id="471704"/>
    <lineage>
        <taxon>Eukaryota</taxon>
        <taxon>Metazoa</taxon>
        <taxon>Ecdysozoa</taxon>
        <taxon>Arthropoda</taxon>
        <taxon>Hexapoda</taxon>
        <taxon>Insecta</taxon>
        <taxon>Pterygota</taxon>
        <taxon>Neoptera</taxon>
        <taxon>Endopterygota</taxon>
        <taxon>Hymenoptera</taxon>
        <taxon>Apocrita</taxon>
        <taxon>Aculeata</taxon>
        <taxon>Formicoidea</taxon>
        <taxon>Formicidae</taxon>
        <taxon>Myrmicinae</taxon>
        <taxon>Trachymyrmex</taxon>
    </lineage>
</organism>
<dbReference type="Proteomes" id="UP000078492">
    <property type="component" value="Unassembled WGS sequence"/>
</dbReference>
<sequence length="265" mass="30317">MSNLAQIEPIKQKIRTASTVAVTALHKFIFEKGDRKNRKKSLAEPAKMLINSKGVIKSWKKLKEILRDEFIDEINCAQRHDMLVKRRLKRDETLQEHYYAMKEIAARGKIEAEALIKYVIDGIPEDAQGKIILYGAKRLTDFKEKLKVYEYKKKELGKKCFKCKKFWHTANLCNASDDNKAVADKKTTLINTVTDSSNSRMFKRIAVNGARVSALIDTGSQITVIRKDVYDKMKLNKSQGNSICLTGFGKNEVHSLGKYNNRSRL</sequence>
<dbReference type="Gene3D" id="2.40.70.10">
    <property type="entry name" value="Acid Proteases"/>
    <property type="match status" value="1"/>
</dbReference>
<evidence type="ECO:0000313" key="2">
    <source>
        <dbReference type="Proteomes" id="UP000078492"/>
    </source>
</evidence>
<dbReference type="GO" id="GO:0004190">
    <property type="term" value="F:aspartic-type endopeptidase activity"/>
    <property type="evidence" value="ECO:0007669"/>
    <property type="project" value="InterPro"/>
</dbReference>
<keyword evidence="2" id="KW-1185">Reference proteome</keyword>
<dbReference type="PROSITE" id="PS00141">
    <property type="entry name" value="ASP_PROTEASE"/>
    <property type="match status" value="1"/>
</dbReference>
<dbReference type="AlphaFoldDB" id="A0A151J471"/>
<protein>
    <recommendedName>
        <fullName evidence="3">Peptidase A2 domain-containing protein</fullName>
    </recommendedName>
</protein>
<dbReference type="STRING" id="471704.A0A151J471"/>
<dbReference type="GO" id="GO:0006508">
    <property type="term" value="P:proteolysis"/>
    <property type="evidence" value="ECO:0007669"/>
    <property type="project" value="InterPro"/>
</dbReference>
<accession>A0A151J471</accession>
<gene>
    <name evidence="1" type="ORF">ALC57_10382</name>
</gene>
<dbReference type="InterPro" id="IPR021109">
    <property type="entry name" value="Peptidase_aspartic_dom_sf"/>
</dbReference>
<dbReference type="CDD" id="cd00303">
    <property type="entry name" value="retropepsin_like"/>
    <property type="match status" value="1"/>
</dbReference>
<reference evidence="1 2" key="1">
    <citation type="submission" date="2015-09" db="EMBL/GenBank/DDBJ databases">
        <title>Trachymyrmex cornetzi WGS genome.</title>
        <authorList>
            <person name="Nygaard S."/>
            <person name="Hu H."/>
            <person name="Boomsma J."/>
            <person name="Zhang G."/>
        </authorList>
    </citation>
    <scope>NUCLEOTIDE SEQUENCE [LARGE SCALE GENOMIC DNA]</scope>
    <source>
        <strain evidence="1">Tcor2-1</strain>
        <tissue evidence="1">Whole body</tissue>
    </source>
</reference>
<dbReference type="SUPFAM" id="SSF50630">
    <property type="entry name" value="Acid proteases"/>
    <property type="match status" value="1"/>
</dbReference>